<evidence type="ECO:0000313" key="2">
    <source>
        <dbReference type="EMBL" id="QKJ87878.1"/>
    </source>
</evidence>
<sequence length="131" mass="14589">MHKKFTIVAMAFLLSGCPGPMDRLPVDKPANVTMRDKQVCITVPTESGEYIASVEISDGENNNLDKTLNEKPITVSAGECLPVFNYDFKPDRTYTAHYAVAKSRTERSHYFSVEFTVNNNGIKQISPLADE</sequence>
<evidence type="ECO:0000259" key="1">
    <source>
        <dbReference type="Pfam" id="PF24295"/>
    </source>
</evidence>
<dbReference type="NCBIfam" id="NF045617">
    <property type="entry name" value="mostly_LP"/>
    <property type="match status" value="1"/>
</dbReference>
<dbReference type="AlphaFoldDB" id="A0A6M8UAY3"/>
<feature type="domain" description="DUF7480" evidence="1">
    <location>
        <begin position="28"/>
        <end position="120"/>
    </location>
</feature>
<dbReference type="KEGG" id="pmak:PMPD1_2942"/>
<name>A0A6M8UAY3_9GAMM</name>
<dbReference type="PROSITE" id="PS51257">
    <property type="entry name" value="PROKAR_LIPOPROTEIN"/>
    <property type="match status" value="1"/>
</dbReference>
<reference evidence="2 3" key="1">
    <citation type="submission" date="2020-06" db="EMBL/GenBank/DDBJ databases">
        <title>Genome sequence of Paramixta manurensis strain PD-1.</title>
        <authorList>
            <person name="Lee C.W."/>
            <person name="Kim J."/>
        </authorList>
    </citation>
    <scope>NUCLEOTIDE SEQUENCE [LARGE SCALE GENOMIC DNA]</scope>
    <source>
        <strain evidence="2 3">PD-1</strain>
    </source>
</reference>
<evidence type="ECO:0000313" key="3">
    <source>
        <dbReference type="Proteomes" id="UP000505325"/>
    </source>
</evidence>
<accession>A0A6M8UAY3</accession>
<protein>
    <recommendedName>
        <fullName evidence="1">DUF7480 domain-containing protein</fullName>
    </recommendedName>
</protein>
<dbReference type="InterPro" id="IPR054657">
    <property type="entry name" value="T6SS_periplasmic_put"/>
</dbReference>
<dbReference type="Pfam" id="PF24295">
    <property type="entry name" value="DUF7480"/>
    <property type="match status" value="1"/>
</dbReference>
<organism evidence="2 3">
    <name type="scientific">Paramixta manurensis</name>
    <dbReference type="NCBI Taxonomy" id="2740817"/>
    <lineage>
        <taxon>Bacteria</taxon>
        <taxon>Pseudomonadati</taxon>
        <taxon>Pseudomonadota</taxon>
        <taxon>Gammaproteobacteria</taxon>
        <taxon>Enterobacterales</taxon>
        <taxon>Erwiniaceae</taxon>
        <taxon>Paramixta</taxon>
    </lineage>
</organism>
<gene>
    <name evidence="2" type="ORF">PMPD1_2942</name>
</gene>
<dbReference type="InterPro" id="IPR055903">
    <property type="entry name" value="DUF7480"/>
</dbReference>
<proteinExistence type="predicted"/>
<keyword evidence="3" id="KW-1185">Reference proteome</keyword>
<dbReference type="Proteomes" id="UP000505325">
    <property type="component" value="Chromosome"/>
</dbReference>
<dbReference type="EMBL" id="CP054212">
    <property type="protein sequence ID" value="QKJ87878.1"/>
    <property type="molecule type" value="Genomic_DNA"/>
</dbReference>